<keyword evidence="9" id="KW-0614">Plasmid</keyword>
<dbReference type="PANTHER" id="PTHR34386">
    <property type="entry name" value="GLUTAREDOXIN"/>
    <property type="match status" value="1"/>
</dbReference>
<dbReference type="SUPFAM" id="SSF52833">
    <property type="entry name" value="Thioredoxin-like"/>
    <property type="match status" value="1"/>
</dbReference>
<dbReference type="RefSeq" id="WP_069694807.1">
    <property type="nucleotide sequence ID" value="NZ_CP101190.1"/>
</dbReference>
<dbReference type="CDD" id="cd02976">
    <property type="entry name" value="NrdH"/>
    <property type="match status" value="1"/>
</dbReference>
<evidence type="ECO:0000256" key="3">
    <source>
        <dbReference type="ARBA" id="ARBA00017945"/>
    </source>
</evidence>
<keyword evidence="6" id="KW-1015">Disulfide bond</keyword>
<keyword evidence="4" id="KW-0813">Transport</keyword>
<name>A0AAX3EQI3_PAEUR</name>
<evidence type="ECO:0000313" key="10">
    <source>
        <dbReference type="Proteomes" id="UP001163293"/>
    </source>
</evidence>
<dbReference type="Pfam" id="PF00462">
    <property type="entry name" value="Glutaredoxin"/>
    <property type="match status" value="1"/>
</dbReference>
<dbReference type="InterPro" id="IPR002109">
    <property type="entry name" value="Glutaredoxin"/>
</dbReference>
<evidence type="ECO:0000259" key="8">
    <source>
        <dbReference type="Pfam" id="PF00462"/>
    </source>
</evidence>
<dbReference type="GO" id="GO:0045454">
    <property type="term" value="P:cell redox homeostasis"/>
    <property type="evidence" value="ECO:0007669"/>
    <property type="project" value="InterPro"/>
</dbReference>
<dbReference type="Gene3D" id="3.40.30.10">
    <property type="entry name" value="Glutaredoxin"/>
    <property type="match status" value="1"/>
</dbReference>
<dbReference type="GO" id="GO:0009055">
    <property type="term" value="F:electron transfer activity"/>
    <property type="evidence" value="ECO:0007669"/>
    <property type="project" value="TreeGrafter"/>
</dbReference>
<dbReference type="NCBIfam" id="TIGR02194">
    <property type="entry name" value="GlrX_NrdH"/>
    <property type="match status" value="1"/>
</dbReference>
<evidence type="ECO:0000256" key="6">
    <source>
        <dbReference type="ARBA" id="ARBA00023157"/>
    </source>
</evidence>
<keyword evidence="7" id="KW-0676">Redox-active center</keyword>
<reference evidence="9" key="1">
    <citation type="submission" date="2022-07" db="EMBL/GenBank/DDBJ databases">
        <authorList>
            <person name="Wu T."/>
        </authorList>
    </citation>
    <scope>NUCLEOTIDE SEQUENCE</scope>
    <source>
        <strain evidence="9">SD-1</strain>
        <plasmid evidence="9">unnamed5</plasmid>
    </source>
</reference>
<comment type="similarity">
    <text evidence="2">Belongs to the glutaredoxin family.</text>
</comment>
<keyword evidence="10" id="KW-1185">Reference proteome</keyword>
<protein>
    <recommendedName>
        <fullName evidence="3">Glutaredoxin-like protein NrdH</fullName>
    </recommendedName>
</protein>
<dbReference type="PROSITE" id="PS51354">
    <property type="entry name" value="GLUTAREDOXIN_2"/>
    <property type="match status" value="1"/>
</dbReference>
<evidence type="ECO:0000256" key="2">
    <source>
        <dbReference type="ARBA" id="ARBA00007787"/>
    </source>
</evidence>
<accession>A0AAX3EQI3</accession>
<dbReference type="InterPro" id="IPR036249">
    <property type="entry name" value="Thioredoxin-like_sf"/>
</dbReference>
<organism evidence="9 10">
    <name type="scientific">Paenarthrobacter ureafaciens</name>
    <dbReference type="NCBI Taxonomy" id="37931"/>
    <lineage>
        <taxon>Bacteria</taxon>
        <taxon>Bacillati</taxon>
        <taxon>Actinomycetota</taxon>
        <taxon>Actinomycetes</taxon>
        <taxon>Micrococcales</taxon>
        <taxon>Micrococcaceae</taxon>
        <taxon>Paenarthrobacter</taxon>
    </lineage>
</organism>
<evidence type="ECO:0000256" key="1">
    <source>
        <dbReference type="ARBA" id="ARBA00002292"/>
    </source>
</evidence>
<evidence type="ECO:0000256" key="7">
    <source>
        <dbReference type="ARBA" id="ARBA00023284"/>
    </source>
</evidence>
<dbReference type="InterPro" id="IPR011909">
    <property type="entry name" value="GlrX_NrdH"/>
</dbReference>
<dbReference type="EMBL" id="CP101190">
    <property type="protein sequence ID" value="UYW00185.1"/>
    <property type="molecule type" value="Genomic_DNA"/>
</dbReference>
<dbReference type="AlphaFoldDB" id="A0AAX3EQI3"/>
<dbReference type="InterPro" id="IPR051548">
    <property type="entry name" value="Grx-like_ET"/>
</dbReference>
<dbReference type="Proteomes" id="UP001163293">
    <property type="component" value="Plasmid unnamed5"/>
</dbReference>
<geneLocation type="plasmid" evidence="9 10">
    <name>unnamed5</name>
</geneLocation>
<gene>
    <name evidence="9" type="primary">nrdH</name>
    <name evidence="9" type="ORF">NL394_23615</name>
</gene>
<evidence type="ECO:0000256" key="5">
    <source>
        <dbReference type="ARBA" id="ARBA00022982"/>
    </source>
</evidence>
<dbReference type="PANTHER" id="PTHR34386:SF1">
    <property type="entry name" value="GLUTAREDOXIN-LIKE PROTEIN NRDH"/>
    <property type="match status" value="1"/>
</dbReference>
<comment type="function">
    <text evidence="1">Electron transport system for the ribonucleotide reductase system NrdEF.</text>
</comment>
<sequence>MNTETAVVAVYTKPACVQCNATYRALDKAGISYESVDVTASPEALEYVQDLGYSQAPVVVVNADDENHWSGFRPDKIGQLAVTLKIECP</sequence>
<feature type="domain" description="Glutaredoxin" evidence="8">
    <location>
        <begin position="8"/>
        <end position="62"/>
    </location>
</feature>
<evidence type="ECO:0000256" key="4">
    <source>
        <dbReference type="ARBA" id="ARBA00022448"/>
    </source>
</evidence>
<keyword evidence="5" id="KW-0249">Electron transport</keyword>
<evidence type="ECO:0000313" key="9">
    <source>
        <dbReference type="EMBL" id="UYW00185.1"/>
    </source>
</evidence>
<proteinExistence type="inferred from homology"/>